<dbReference type="GO" id="GO:0008840">
    <property type="term" value="F:4-hydroxy-tetrahydrodipicolinate synthase activity"/>
    <property type="evidence" value="ECO:0007669"/>
    <property type="project" value="UniProtKB-UniRule"/>
</dbReference>
<feature type="site" description="Part of a proton relay during catalysis" evidence="12">
    <location>
        <position position="46"/>
    </location>
</feature>
<dbReference type="PANTHER" id="PTHR12128:SF66">
    <property type="entry name" value="4-HYDROXY-2-OXOGLUTARATE ALDOLASE, MITOCHONDRIAL"/>
    <property type="match status" value="1"/>
</dbReference>
<dbReference type="GO" id="GO:0019877">
    <property type="term" value="P:diaminopimelate biosynthetic process"/>
    <property type="evidence" value="ECO:0007669"/>
    <property type="project" value="UniProtKB-UniRule"/>
</dbReference>
<keyword evidence="17" id="KW-1185">Reference proteome</keyword>
<keyword evidence="10 12" id="KW-0704">Schiff base</keyword>
<comment type="subunit">
    <text evidence="12">Homotetramer; dimer of dimers.</text>
</comment>
<evidence type="ECO:0000313" key="16">
    <source>
        <dbReference type="EMBL" id="KZE79784.1"/>
    </source>
</evidence>
<comment type="catalytic activity">
    <reaction evidence="11 12">
        <text>L-aspartate 4-semialdehyde + pyruvate = (2S,4S)-4-hydroxy-2,3,4,5-tetrahydrodipicolinate + H2O + H(+)</text>
        <dbReference type="Rhea" id="RHEA:34171"/>
        <dbReference type="ChEBI" id="CHEBI:15361"/>
        <dbReference type="ChEBI" id="CHEBI:15377"/>
        <dbReference type="ChEBI" id="CHEBI:15378"/>
        <dbReference type="ChEBI" id="CHEBI:67139"/>
        <dbReference type="ChEBI" id="CHEBI:537519"/>
        <dbReference type="EC" id="4.3.3.7"/>
    </reaction>
</comment>
<evidence type="ECO:0000256" key="8">
    <source>
        <dbReference type="ARBA" id="ARBA00023154"/>
    </source>
</evidence>
<evidence type="ECO:0000256" key="6">
    <source>
        <dbReference type="ARBA" id="ARBA00022605"/>
    </source>
</evidence>
<feature type="site" description="Part of a proton relay during catalysis" evidence="12">
    <location>
        <position position="109"/>
    </location>
</feature>
<sequence length="293" mass="31766">MQSLIGTGVALVTPFNSDYSVDVEALQNLVEYTIAGGVEYLVVLGTTGESATLSKEEKQLVKRTVIKANKQRLPLVLGVGGNNTHAVLEELTEENLEGFDAILSVSPYYNKPTQEGIYQHFKLIAEKSSLPIILYNVPGRTGSNMAVSTVVRLANEFKSIVGIKEAAGSIVQGMELIRQSTRKDFLVISGDDAIALPLVLAGGAGVISVIGQGTPQKFTDMIRLGLKGEIKEAFDLQYQLMPIIDMIFEQGNPAGIKEILKVEGVMKDTLRLPLVNVDADLASRLEKEYKSLK</sequence>
<keyword evidence="5 12" id="KW-0963">Cytoplasm</keyword>
<dbReference type="PRINTS" id="PR00146">
    <property type="entry name" value="DHPICSNTHASE"/>
</dbReference>
<evidence type="ECO:0000256" key="11">
    <source>
        <dbReference type="ARBA" id="ARBA00047836"/>
    </source>
</evidence>
<dbReference type="InterPro" id="IPR002220">
    <property type="entry name" value="DapA-like"/>
</dbReference>
<keyword evidence="6 12" id="KW-0028">Amino-acid biosynthesis</keyword>
<keyword evidence="7 12" id="KW-0220">Diaminopimelate biosynthesis</keyword>
<dbReference type="InterPro" id="IPR013785">
    <property type="entry name" value="Aldolase_TIM"/>
</dbReference>
<dbReference type="InterPro" id="IPR020625">
    <property type="entry name" value="Schiff_base-form_aldolases_AS"/>
</dbReference>
<name>A0A161S500_9FLAO</name>
<evidence type="ECO:0000256" key="2">
    <source>
        <dbReference type="ARBA" id="ARBA00005120"/>
    </source>
</evidence>
<evidence type="ECO:0000256" key="15">
    <source>
        <dbReference type="PIRSR" id="PIRSR001365-2"/>
    </source>
</evidence>
<evidence type="ECO:0000256" key="5">
    <source>
        <dbReference type="ARBA" id="ARBA00022490"/>
    </source>
</evidence>
<reference evidence="16 17" key="1">
    <citation type="submission" date="2016-01" db="EMBL/GenBank/DDBJ databases">
        <title>Whole genome sequencing of Myroides marinus L41.</title>
        <authorList>
            <person name="Hong K.W."/>
        </authorList>
    </citation>
    <scope>NUCLEOTIDE SEQUENCE [LARGE SCALE GENOMIC DNA]</scope>
    <source>
        <strain evidence="16 17">L41</strain>
    </source>
</reference>
<evidence type="ECO:0000313" key="17">
    <source>
        <dbReference type="Proteomes" id="UP000076630"/>
    </source>
</evidence>
<comment type="pathway">
    <text evidence="2 12">Amino-acid biosynthesis; L-lysine biosynthesis via DAP pathway; (S)-tetrahydrodipicolinate from L-aspartate: step 3/4.</text>
</comment>
<dbReference type="UniPathway" id="UPA00034">
    <property type="reaction ID" value="UER00017"/>
</dbReference>
<dbReference type="PANTHER" id="PTHR12128">
    <property type="entry name" value="DIHYDRODIPICOLINATE SYNTHASE"/>
    <property type="match status" value="1"/>
</dbReference>
<comment type="function">
    <text evidence="1 12">Catalyzes the condensation of (S)-aspartate-beta-semialdehyde [(S)-ASA] and pyruvate to 4-hydroxy-tetrahydrodipicolinate (HTPA).</text>
</comment>
<evidence type="ECO:0000256" key="14">
    <source>
        <dbReference type="PIRSR" id="PIRSR001365-1"/>
    </source>
</evidence>
<comment type="subcellular location">
    <subcellularLocation>
        <location evidence="12">Cytoplasm</location>
    </subcellularLocation>
</comment>
<evidence type="ECO:0000256" key="10">
    <source>
        <dbReference type="ARBA" id="ARBA00023270"/>
    </source>
</evidence>
<comment type="similarity">
    <text evidence="3 12 13">Belongs to the DapA family.</text>
</comment>
<dbReference type="NCBIfam" id="TIGR00674">
    <property type="entry name" value="dapA"/>
    <property type="match status" value="1"/>
</dbReference>
<keyword evidence="9 12" id="KW-0456">Lyase</keyword>
<evidence type="ECO:0000256" key="4">
    <source>
        <dbReference type="ARBA" id="ARBA00012086"/>
    </source>
</evidence>
<protein>
    <recommendedName>
        <fullName evidence="4 12">4-hydroxy-tetrahydrodipicolinate synthase</fullName>
        <shortName evidence="12">HTPA synthase</shortName>
        <ecNumber evidence="4 12">4.3.3.7</ecNumber>
    </recommendedName>
</protein>
<dbReference type="InterPro" id="IPR005263">
    <property type="entry name" value="DapA"/>
</dbReference>
<dbReference type="AlphaFoldDB" id="A0A161S500"/>
<dbReference type="EC" id="4.3.3.7" evidence="4 12"/>
<proteinExistence type="inferred from homology"/>
<comment type="caution">
    <text evidence="12">Was originally thought to be a dihydrodipicolinate synthase (DHDPS), catalyzing the condensation of (S)-aspartate-beta-semialdehyde [(S)-ASA] and pyruvate to dihydrodipicolinate (DHDP). However, it was shown in E.coli that the product of the enzymatic reaction is not dihydrodipicolinate but in fact (4S)-4-hydroxy-2,3,4,5-tetrahydro-(2S)-dipicolinic acid (HTPA), and that the consecutive dehydration reaction leading to DHDP is not spontaneous but catalyzed by DapB.</text>
</comment>
<organism evidence="16 17">
    <name type="scientific">Myroides marinus</name>
    <dbReference type="NCBI Taxonomy" id="703342"/>
    <lineage>
        <taxon>Bacteria</taxon>
        <taxon>Pseudomonadati</taxon>
        <taxon>Bacteroidota</taxon>
        <taxon>Flavobacteriia</taxon>
        <taxon>Flavobacteriales</taxon>
        <taxon>Flavobacteriaceae</taxon>
        <taxon>Myroides</taxon>
    </lineage>
</organism>
<feature type="binding site" evidence="12 15">
    <location>
        <position position="47"/>
    </location>
    <ligand>
        <name>pyruvate</name>
        <dbReference type="ChEBI" id="CHEBI:15361"/>
    </ligand>
</feature>
<dbReference type="SUPFAM" id="SSF51569">
    <property type="entry name" value="Aldolase"/>
    <property type="match status" value="1"/>
</dbReference>
<feature type="active site" description="Proton donor/acceptor" evidence="12 14">
    <location>
        <position position="135"/>
    </location>
</feature>
<dbReference type="Proteomes" id="UP000076630">
    <property type="component" value="Unassembled WGS sequence"/>
</dbReference>
<gene>
    <name evidence="12" type="primary">dapA</name>
    <name evidence="16" type="ORF">AV926_11435</name>
</gene>
<dbReference type="HAMAP" id="MF_00418">
    <property type="entry name" value="DapA"/>
    <property type="match status" value="1"/>
</dbReference>
<dbReference type="SMART" id="SM01130">
    <property type="entry name" value="DHDPS"/>
    <property type="match status" value="1"/>
</dbReference>
<evidence type="ECO:0000256" key="3">
    <source>
        <dbReference type="ARBA" id="ARBA00007592"/>
    </source>
</evidence>
<dbReference type="Pfam" id="PF00701">
    <property type="entry name" value="DHDPS"/>
    <property type="match status" value="1"/>
</dbReference>
<evidence type="ECO:0000256" key="7">
    <source>
        <dbReference type="ARBA" id="ARBA00022915"/>
    </source>
</evidence>
<dbReference type="OrthoDB" id="9782828at2"/>
<evidence type="ECO:0000256" key="12">
    <source>
        <dbReference type="HAMAP-Rule" id="MF_00418"/>
    </source>
</evidence>
<dbReference type="RefSeq" id="WP_038986169.1">
    <property type="nucleotide sequence ID" value="NZ_JWJO01000021.1"/>
</dbReference>
<evidence type="ECO:0000256" key="1">
    <source>
        <dbReference type="ARBA" id="ARBA00003294"/>
    </source>
</evidence>
<dbReference type="Gene3D" id="3.20.20.70">
    <property type="entry name" value="Aldolase class I"/>
    <property type="match status" value="1"/>
</dbReference>
<comment type="caution">
    <text evidence="16">The sequence shown here is derived from an EMBL/GenBank/DDBJ whole genome shotgun (WGS) entry which is preliminary data.</text>
</comment>
<dbReference type="EMBL" id="LQNU01000059">
    <property type="protein sequence ID" value="KZE79784.1"/>
    <property type="molecule type" value="Genomic_DNA"/>
</dbReference>
<dbReference type="CDD" id="cd00950">
    <property type="entry name" value="DHDPS"/>
    <property type="match status" value="1"/>
</dbReference>
<evidence type="ECO:0000256" key="9">
    <source>
        <dbReference type="ARBA" id="ARBA00023239"/>
    </source>
</evidence>
<dbReference type="PIRSF" id="PIRSF001365">
    <property type="entry name" value="DHDPS"/>
    <property type="match status" value="1"/>
</dbReference>
<dbReference type="PROSITE" id="PS00666">
    <property type="entry name" value="DHDPS_2"/>
    <property type="match status" value="1"/>
</dbReference>
<accession>A0A161S500</accession>
<feature type="active site" description="Schiff-base intermediate with substrate" evidence="12 14">
    <location>
        <position position="164"/>
    </location>
</feature>
<keyword evidence="8 12" id="KW-0457">Lysine biosynthesis</keyword>
<dbReference type="GO" id="GO:0005829">
    <property type="term" value="C:cytosol"/>
    <property type="evidence" value="ECO:0007669"/>
    <property type="project" value="TreeGrafter"/>
</dbReference>
<evidence type="ECO:0000256" key="13">
    <source>
        <dbReference type="PIRNR" id="PIRNR001365"/>
    </source>
</evidence>
<feature type="binding site" evidence="12 15">
    <location>
        <position position="207"/>
    </location>
    <ligand>
        <name>pyruvate</name>
        <dbReference type="ChEBI" id="CHEBI:15361"/>
    </ligand>
</feature>
<dbReference type="GO" id="GO:0009089">
    <property type="term" value="P:lysine biosynthetic process via diaminopimelate"/>
    <property type="evidence" value="ECO:0007669"/>
    <property type="project" value="UniProtKB-UniRule"/>
</dbReference>